<keyword evidence="4" id="KW-0175">Coiled coil</keyword>
<dbReference type="InterPro" id="IPR032675">
    <property type="entry name" value="LRR_dom_sf"/>
</dbReference>
<dbReference type="InterPro" id="IPR001611">
    <property type="entry name" value="Leu-rich_rpt"/>
</dbReference>
<dbReference type="Pfam" id="PF13365">
    <property type="entry name" value="Trypsin_2"/>
    <property type="match status" value="1"/>
</dbReference>
<feature type="region of interest" description="Disordered" evidence="5">
    <location>
        <begin position="759"/>
        <end position="792"/>
    </location>
</feature>
<evidence type="ECO:0000256" key="3">
    <source>
        <dbReference type="ARBA" id="ARBA00023026"/>
    </source>
</evidence>
<dbReference type="InterPro" id="IPR027417">
    <property type="entry name" value="P-loop_NTPase"/>
</dbReference>
<feature type="compositionally biased region" description="Basic and acidic residues" evidence="5">
    <location>
        <begin position="445"/>
        <end position="456"/>
    </location>
</feature>
<feature type="region of interest" description="Disordered" evidence="5">
    <location>
        <begin position="545"/>
        <end position="605"/>
    </location>
</feature>
<dbReference type="InterPro" id="IPR043504">
    <property type="entry name" value="Peptidase_S1_PA_chymotrypsin"/>
</dbReference>
<comment type="caution">
    <text evidence="6">The sequence shown here is derived from an EMBL/GenBank/DDBJ whole genome shotgun (WGS) entry which is preliminary data.</text>
</comment>
<evidence type="ECO:0000313" key="6">
    <source>
        <dbReference type="EMBL" id="GMH86556.1"/>
    </source>
</evidence>
<dbReference type="GO" id="GO:0005886">
    <property type="term" value="C:plasma membrane"/>
    <property type="evidence" value="ECO:0007669"/>
    <property type="project" value="TreeGrafter"/>
</dbReference>
<evidence type="ECO:0000256" key="4">
    <source>
        <dbReference type="SAM" id="Coils"/>
    </source>
</evidence>
<feature type="coiled-coil region" evidence="4">
    <location>
        <begin position="860"/>
        <end position="887"/>
    </location>
</feature>
<dbReference type="Gene3D" id="1.10.10.10">
    <property type="entry name" value="Winged helix-like DNA-binding domain superfamily/Winged helix DNA-binding domain"/>
    <property type="match status" value="1"/>
</dbReference>
<evidence type="ECO:0000256" key="1">
    <source>
        <dbReference type="ARBA" id="ARBA00022614"/>
    </source>
</evidence>
<dbReference type="InterPro" id="IPR050541">
    <property type="entry name" value="LRR_TM_domain-containing"/>
</dbReference>
<feature type="compositionally biased region" description="Low complexity" evidence="5">
    <location>
        <begin position="501"/>
        <end position="517"/>
    </location>
</feature>
<feature type="region of interest" description="Disordered" evidence="5">
    <location>
        <begin position="1"/>
        <end position="101"/>
    </location>
</feature>
<dbReference type="PANTHER" id="PTHR24369:SF211">
    <property type="entry name" value="LEUCINE-RICH REPEAT-CONTAINING PROTEIN 15-LIKE"/>
    <property type="match status" value="1"/>
</dbReference>
<name>A0A9W7B9G4_9STRA</name>
<keyword evidence="1" id="KW-0433">Leucine-rich repeat</keyword>
<feature type="compositionally biased region" description="Acidic residues" evidence="5">
    <location>
        <begin position="777"/>
        <end position="791"/>
    </location>
</feature>
<feature type="compositionally biased region" description="Polar residues" evidence="5">
    <location>
        <begin position="1082"/>
        <end position="1107"/>
    </location>
</feature>
<dbReference type="Gene3D" id="2.40.10.10">
    <property type="entry name" value="Trypsin-like serine proteases"/>
    <property type="match status" value="2"/>
</dbReference>
<feature type="region of interest" description="Disordered" evidence="5">
    <location>
        <begin position="1056"/>
        <end position="1107"/>
    </location>
</feature>
<dbReference type="SUPFAM" id="SSF52058">
    <property type="entry name" value="L domain-like"/>
    <property type="match status" value="1"/>
</dbReference>
<dbReference type="EMBL" id="BLQM01000378">
    <property type="protein sequence ID" value="GMH86556.1"/>
    <property type="molecule type" value="Genomic_DNA"/>
</dbReference>
<dbReference type="SUPFAM" id="SSF52540">
    <property type="entry name" value="P-loop containing nucleoside triphosphate hydrolases"/>
    <property type="match status" value="1"/>
</dbReference>
<feature type="compositionally biased region" description="Low complexity" evidence="5">
    <location>
        <begin position="173"/>
        <end position="185"/>
    </location>
</feature>
<dbReference type="Pfam" id="PF08477">
    <property type="entry name" value="Roc"/>
    <property type="match status" value="1"/>
</dbReference>
<feature type="region of interest" description="Disordered" evidence="5">
    <location>
        <begin position="158"/>
        <end position="205"/>
    </location>
</feature>
<dbReference type="InterPro" id="IPR036388">
    <property type="entry name" value="WH-like_DNA-bd_sf"/>
</dbReference>
<evidence type="ECO:0000256" key="5">
    <source>
        <dbReference type="SAM" id="MobiDB-lite"/>
    </source>
</evidence>
<dbReference type="Gene3D" id="3.80.10.10">
    <property type="entry name" value="Ribonuclease Inhibitor"/>
    <property type="match status" value="1"/>
</dbReference>
<keyword evidence="2" id="KW-0677">Repeat</keyword>
<feature type="compositionally biased region" description="Basic residues" evidence="5">
    <location>
        <begin position="466"/>
        <end position="476"/>
    </location>
</feature>
<organism evidence="6 7">
    <name type="scientific">Triparma laevis f. inornata</name>
    <dbReference type="NCBI Taxonomy" id="1714386"/>
    <lineage>
        <taxon>Eukaryota</taxon>
        <taxon>Sar</taxon>
        <taxon>Stramenopiles</taxon>
        <taxon>Ochrophyta</taxon>
        <taxon>Bolidophyceae</taxon>
        <taxon>Parmales</taxon>
        <taxon>Triparmaceae</taxon>
        <taxon>Triparma</taxon>
    </lineage>
</organism>
<dbReference type="Proteomes" id="UP001162640">
    <property type="component" value="Unassembled WGS sequence"/>
</dbReference>
<keyword evidence="3" id="KW-0843">Virulence</keyword>
<feature type="compositionally biased region" description="Low complexity" evidence="5">
    <location>
        <begin position="66"/>
        <end position="101"/>
    </location>
</feature>
<protein>
    <submittedName>
        <fullName evidence="6">Uncharacterized protein</fullName>
    </submittedName>
</protein>
<feature type="region of interest" description="Disordered" evidence="5">
    <location>
        <begin position="430"/>
        <end position="527"/>
    </location>
</feature>
<gene>
    <name evidence="6" type="ORF">TL16_g10584</name>
</gene>
<dbReference type="PROSITE" id="PS51450">
    <property type="entry name" value="LRR"/>
    <property type="match status" value="2"/>
</dbReference>
<dbReference type="SUPFAM" id="SSF50494">
    <property type="entry name" value="Trypsin-like serine proteases"/>
    <property type="match status" value="1"/>
</dbReference>
<accession>A0A9W7B9G4</accession>
<evidence type="ECO:0000313" key="7">
    <source>
        <dbReference type="Proteomes" id="UP001162640"/>
    </source>
</evidence>
<sequence length="1688" mass="188216">MSKPRPIPSSRPISSSPSNTEPASYDDYDDDEMERRYLSRGQSGQSFESMEESYKLGGGTKERRSTTTTSKNSTTTEHSNSDPNATTTPNATPDAISRVSSSSSIVFDFLAEDLGDRLSMNPNQPLNPSSEEPLNVQVQQKKKTLTQLTRKTSRQNKFGYGNLEVDSGLGDESPIPDSTSSTPTTGNLHKKPLPQQDEPELTTTPALLRPPVLARVKSCESGLKKQKLILSSLSLKPEFIPQTLILSKFGSTLHKLSLSHNPLYSLSDLHIFTELYNLHTLDLSQCSLRNFTNTHINLPNLKRLDLSCNQFSELNGILKGCGELVSVDLYSNAIEEVDFGEEVGGGSRIENINLGYNNLSEFPLNLHILTELKYLSVNNNVLRSVSKEVVELQSLKKLDVDLNPISNPPLEVCARGLSAMRRFYRCLDSEQKNQRSASKRGVVKTTRDEKEIEGKGVETLFPMKEKRGKKGKKGTGRKVSTDPPGGVERSTSAPEPRKPSPKTTTTTTTRAPTSSTTNNQLMMKAAAPLTPPLGRTFEAVKSAPMARMMSAPSSSSAEPTKGTQLLGMAKQAQSQSQSPPPVPRAAARSAKRLSPPPPAAPTTNNTLKVIFVGDSMSGKTSTILRLKYGTTYHKGKVKSVDEYKTQYKIKWDDDKTTSKYISRDHIKALDENGDFINNDDRLSIDAIVGARRDIAPKVSDRTLGVEITPWVNKDVDFSVWDFAGQQQYHSTHELYFTPGALFVLCWDCGFEKDKGTENGVFLPKKPTKKEDRGSFDSDTDDSDSDEEDGEEVYQRKVVDSVRRLKEDVEEKVQFWIDCIQTSVPGAVILPVATFDDVFDNLDDNGAEAKRRTKIMMQHLRDIEKKRVAHLENKLEQYKQKGQLTTAKGKYLQKLLVSRPRVISNENEDDPVVRISNEIHRQLQFSGRSERGFESLKARIVELTKMKDPANNTPYFPSVGSTIPSKWATVKKLVEDNKKERPFIEFSTFRELLQKRLVEDGASSFSSSDLVDALHFFSDVGILVYFGNESTVSTRRAHPVSSVLKYFDFDEEDDLLSHAGTDDRDTDDESTSTGNSYRERDSSIPSMASTASGGTNTTPSKVERNTSSVGSTADVAQFIFLSPRWLMTACKGVLRHDLKDKLKKLEKAKRDKGIGDLYKQDTSDKIDYSKYYFLPSQLRTYDKNDNKDLFTFKLTPEEKHYHACLSHSFIHERPRFQNKGVWYSLVPANIFVYSHRIRVDINMVRDAIGTQPPEVVNQIITYVSLHSKEDDLEIGANDLGSGNYRLVVAARGLKSEHASNIFLGGFELFLRVTTNVLNEYSGLEYSREIFCPTCIQNKSYLWEVKSFEERDVMEKLSQGADEIMCSCSDCNSRVDIRLLLPEAAAVLAKKTSEMERFTNLQQQETQFGGDVLEGIVFLMVIKRSNSRTKDELGIGGGVTFVTVGTGFIVKADEGLIATAAHVVAPYQKHKEVDGQKFRLEIVVGMVGKEQVQRKATFLYTAAVSVFREDIDVAILKISTKMSHSEEPSKPLSTMHDLVSVNQNVHFSVANEGLVELQVEQDVDFFQLGSNITNLGFPQYRLEDVNRELYLSLTRGTVQIQSGRENKPEITIDIGNASGSSGGPVLNNDRKVIGIFSKSEMLNTSAGYMVRASAWRGLFGRGGFGEGGGEGEGEIWRSYVDDYMKKERLD</sequence>
<dbReference type="SMART" id="SM00369">
    <property type="entry name" value="LRR_TYP"/>
    <property type="match status" value="2"/>
</dbReference>
<dbReference type="PANTHER" id="PTHR24369">
    <property type="entry name" value="ANTIGEN BSP, PUTATIVE-RELATED"/>
    <property type="match status" value="1"/>
</dbReference>
<feature type="compositionally biased region" description="Low complexity" evidence="5">
    <location>
        <begin position="545"/>
        <end position="559"/>
    </location>
</feature>
<dbReference type="InterPro" id="IPR009003">
    <property type="entry name" value="Peptidase_S1_PA"/>
</dbReference>
<proteinExistence type="predicted"/>
<evidence type="ECO:0000256" key="2">
    <source>
        <dbReference type="ARBA" id="ARBA00022737"/>
    </source>
</evidence>
<reference evidence="7" key="1">
    <citation type="journal article" date="2023" name="Commun. Biol.">
        <title>Genome analysis of Parmales, the sister group of diatoms, reveals the evolutionary specialization of diatoms from phago-mixotrophs to photoautotrophs.</title>
        <authorList>
            <person name="Ban H."/>
            <person name="Sato S."/>
            <person name="Yoshikawa S."/>
            <person name="Yamada K."/>
            <person name="Nakamura Y."/>
            <person name="Ichinomiya M."/>
            <person name="Sato N."/>
            <person name="Blanc-Mathieu R."/>
            <person name="Endo H."/>
            <person name="Kuwata A."/>
            <person name="Ogata H."/>
        </authorList>
    </citation>
    <scope>NUCLEOTIDE SEQUENCE [LARGE SCALE GENOMIC DNA]</scope>
</reference>
<feature type="compositionally biased region" description="Polar residues" evidence="5">
    <location>
        <begin position="120"/>
        <end position="132"/>
    </location>
</feature>
<feature type="region of interest" description="Disordered" evidence="5">
    <location>
        <begin position="116"/>
        <end position="146"/>
    </location>
</feature>
<dbReference type="InterPro" id="IPR003591">
    <property type="entry name" value="Leu-rich_rpt_typical-subtyp"/>
</dbReference>
<dbReference type="Gene3D" id="3.40.50.300">
    <property type="entry name" value="P-loop containing nucleotide triphosphate hydrolases"/>
    <property type="match status" value="1"/>
</dbReference>